<protein>
    <submittedName>
        <fullName evidence="1">Uncharacterized protein</fullName>
    </submittedName>
</protein>
<accession>A0AAD3RVR3</accession>
<dbReference type="EMBL" id="BSYO01000001">
    <property type="protein sequence ID" value="GMG99041.1"/>
    <property type="molecule type" value="Genomic_DNA"/>
</dbReference>
<proteinExistence type="predicted"/>
<keyword evidence="2" id="KW-1185">Reference proteome</keyword>
<evidence type="ECO:0000313" key="2">
    <source>
        <dbReference type="Proteomes" id="UP001279734"/>
    </source>
</evidence>
<reference evidence="1" key="1">
    <citation type="submission" date="2023-05" db="EMBL/GenBank/DDBJ databases">
        <title>Nepenthes gracilis genome sequencing.</title>
        <authorList>
            <person name="Fukushima K."/>
        </authorList>
    </citation>
    <scope>NUCLEOTIDE SEQUENCE</scope>
    <source>
        <strain evidence="1">SING2019-196</strain>
    </source>
</reference>
<organism evidence="1 2">
    <name type="scientific">Nepenthes gracilis</name>
    <name type="common">Slender pitcher plant</name>
    <dbReference type="NCBI Taxonomy" id="150966"/>
    <lineage>
        <taxon>Eukaryota</taxon>
        <taxon>Viridiplantae</taxon>
        <taxon>Streptophyta</taxon>
        <taxon>Embryophyta</taxon>
        <taxon>Tracheophyta</taxon>
        <taxon>Spermatophyta</taxon>
        <taxon>Magnoliopsida</taxon>
        <taxon>eudicotyledons</taxon>
        <taxon>Gunneridae</taxon>
        <taxon>Pentapetalae</taxon>
        <taxon>Caryophyllales</taxon>
        <taxon>Nepenthaceae</taxon>
        <taxon>Nepenthes</taxon>
    </lineage>
</organism>
<evidence type="ECO:0000313" key="1">
    <source>
        <dbReference type="EMBL" id="GMG99041.1"/>
    </source>
</evidence>
<dbReference type="Proteomes" id="UP001279734">
    <property type="component" value="Unassembled WGS sequence"/>
</dbReference>
<comment type="caution">
    <text evidence="1">The sequence shown here is derived from an EMBL/GenBank/DDBJ whole genome shotgun (WGS) entry which is preliminary data.</text>
</comment>
<gene>
    <name evidence="1" type="ORF">Nepgr_000881</name>
</gene>
<dbReference type="AlphaFoldDB" id="A0AAD3RVR3"/>
<sequence>MKNASRFKSPLLGAAILRRKELHVGRFALPLTCLALPLGALLCRERSFATWCAFSLEMDGSIAETCQPHDLGLYVARKLPGTETTLKLVDARSICLINCPMTSEDLLNWVCDYLEGDVHLSPDEWIDRNYDYFDFLNPNMRNTSLQLQGSC</sequence>
<name>A0AAD3RVR3_NEPGR</name>